<reference evidence="3" key="2">
    <citation type="submission" date="2020-05" db="UniProtKB">
        <authorList>
            <consortium name="EnsemblMetazoa"/>
        </authorList>
    </citation>
    <scope>IDENTIFICATION</scope>
</reference>
<feature type="region of interest" description="Disordered" evidence="1">
    <location>
        <begin position="106"/>
        <end position="137"/>
    </location>
</feature>
<feature type="compositionally biased region" description="Basic and acidic residues" evidence="1">
    <location>
        <begin position="112"/>
        <end position="137"/>
    </location>
</feature>
<evidence type="ECO:0000313" key="3">
    <source>
        <dbReference type="EnsemblMetazoa" id="ASIC017681-PA"/>
    </source>
</evidence>
<dbReference type="AlphaFoldDB" id="A0A084WGY7"/>
<dbReference type="Proteomes" id="UP000030765">
    <property type="component" value="Unassembled WGS sequence"/>
</dbReference>
<feature type="compositionally biased region" description="Polar residues" evidence="1">
    <location>
        <begin position="65"/>
        <end position="81"/>
    </location>
</feature>
<sequence length="137" mass="14975">MPAAGRSPRCQWKKVNQNKGKTTPANDEGGRPPAAAEHRPIVEATVEIRYREPRIALKGFDRTTKPNPVNETAAQRKNGSSIVVPDRRTNGRDAIAICAGSHLTRARARGVSVEKETNVGQRSEERSKEKKGSYSTG</sequence>
<dbReference type="EMBL" id="KE525346">
    <property type="protein sequence ID" value="KFB49481.1"/>
    <property type="molecule type" value="Genomic_DNA"/>
</dbReference>
<evidence type="ECO:0000313" key="2">
    <source>
        <dbReference type="EMBL" id="KFB49481.1"/>
    </source>
</evidence>
<name>A0A084WGY7_ANOSI</name>
<dbReference type="VEuPathDB" id="VectorBase:ASIC017681"/>
<feature type="region of interest" description="Disordered" evidence="1">
    <location>
        <begin position="60"/>
        <end position="87"/>
    </location>
</feature>
<reference evidence="2 4" key="1">
    <citation type="journal article" date="2014" name="BMC Genomics">
        <title>Genome sequence of Anopheles sinensis provides insight into genetics basis of mosquito competence for malaria parasites.</title>
        <authorList>
            <person name="Zhou D."/>
            <person name="Zhang D."/>
            <person name="Ding G."/>
            <person name="Shi L."/>
            <person name="Hou Q."/>
            <person name="Ye Y."/>
            <person name="Xu Y."/>
            <person name="Zhou H."/>
            <person name="Xiong C."/>
            <person name="Li S."/>
            <person name="Yu J."/>
            <person name="Hong S."/>
            <person name="Yu X."/>
            <person name="Zou P."/>
            <person name="Chen C."/>
            <person name="Chang X."/>
            <person name="Wang W."/>
            <person name="Lv Y."/>
            <person name="Sun Y."/>
            <person name="Ma L."/>
            <person name="Shen B."/>
            <person name="Zhu C."/>
        </authorList>
    </citation>
    <scope>NUCLEOTIDE SEQUENCE [LARGE SCALE GENOMIC DNA]</scope>
</reference>
<protein>
    <submittedName>
        <fullName evidence="2 3">Uncharacterized protein</fullName>
    </submittedName>
</protein>
<proteinExistence type="predicted"/>
<feature type="region of interest" description="Disordered" evidence="1">
    <location>
        <begin position="1"/>
        <end position="38"/>
    </location>
</feature>
<accession>A0A084WGY7</accession>
<evidence type="ECO:0000256" key="1">
    <source>
        <dbReference type="SAM" id="MobiDB-lite"/>
    </source>
</evidence>
<feature type="compositionally biased region" description="Polar residues" evidence="1">
    <location>
        <begin position="14"/>
        <end position="25"/>
    </location>
</feature>
<gene>
    <name evidence="2" type="ORF">ZHAS_00017681</name>
</gene>
<dbReference type="EMBL" id="ATLV01023771">
    <property type="status" value="NOT_ANNOTATED_CDS"/>
    <property type="molecule type" value="Genomic_DNA"/>
</dbReference>
<organism evidence="2">
    <name type="scientific">Anopheles sinensis</name>
    <name type="common">Mosquito</name>
    <dbReference type="NCBI Taxonomy" id="74873"/>
    <lineage>
        <taxon>Eukaryota</taxon>
        <taxon>Metazoa</taxon>
        <taxon>Ecdysozoa</taxon>
        <taxon>Arthropoda</taxon>
        <taxon>Hexapoda</taxon>
        <taxon>Insecta</taxon>
        <taxon>Pterygota</taxon>
        <taxon>Neoptera</taxon>
        <taxon>Endopterygota</taxon>
        <taxon>Diptera</taxon>
        <taxon>Nematocera</taxon>
        <taxon>Culicoidea</taxon>
        <taxon>Culicidae</taxon>
        <taxon>Anophelinae</taxon>
        <taxon>Anopheles</taxon>
    </lineage>
</organism>
<evidence type="ECO:0000313" key="4">
    <source>
        <dbReference type="Proteomes" id="UP000030765"/>
    </source>
</evidence>
<keyword evidence="4" id="KW-1185">Reference proteome</keyword>
<dbReference type="EnsemblMetazoa" id="ASIC017681-RA">
    <property type="protein sequence ID" value="ASIC017681-PA"/>
    <property type="gene ID" value="ASIC017681"/>
</dbReference>